<evidence type="ECO:0000313" key="3">
    <source>
        <dbReference type="Proteomes" id="UP000598971"/>
    </source>
</evidence>
<keyword evidence="1" id="KW-0732">Signal</keyword>
<dbReference type="SUPFAM" id="SSF48452">
    <property type="entry name" value="TPR-like"/>
    <property type="match status" value="1"/>
</dbReference>
<dbReference type="Pfam" id="PF11138">
    <property type="entry name" value="DUF2911"/>
    <property type="match status" value="1"/>
</dbReference>
<reference evidence="2" key="1">
    <citation type="submission" date="2019-10" db="EMBL/GenBank/DDBJ databases">
        <title>Draft genome sequence of Panacibacter sp. KCS-6.</title>
        <authorList>
            <person name="Yim K.J."/>
        </authorList>
    </citation>
    <scope>NUCLEOTIDE SEQUENCE</scope>
    <source>
        <strain evidence="2">KCS-6</strain>
    </source>
</reference>
<name>A0A8J8JSU9_9BACT</name>
<dbReference type="Proteomes" id="UP000598971">
    <property type="component" value="Unassembled WGS sequence"/>
</dbReference>
<dbReference type="InterPro" id="IPR021314">
    <property type="entry name" value="DUF2911"/>
</dbReference>
<comment type="caution">
    <text evidence="2">The sequence shown here is derived from an EMBL/GenBank/DDBJ whole genome shotgun (WGS) entry which is preliminary data.</text>
</comment>
<evidence type="ECO:0000313" key="2">
    <source>
        <dbReference type="EMBL" id="NNV54470.1"/>
    </source>
</evidence>
<organism evidence="2 3">
    <name type="scientific">Limnovirga soli</name>
    <dbReference type="NCBI Taxonomy" id="2656915"/>
    <lineage>
        <taxon>Bacteria</taxon>
        <taxon>Pseudomonadati</taxon>
        <taxon>Bacteroidota</taxon>
        <taxon>Chitinophagia</taxon>
        <taxon>Chitinophagales</taxon>
        <taxon>Chitinophagaceae</taxon>
        <taxon>Limnovirga</taxon>
    </lineage>
</organism>
<dbReference type="Gene3D" id="1.25.40.10">
    <property type="entry name" value="Tetratricopeptide repeat domain"/>
    <property type="match status" value="1"/>
</dbReference>
<keyword evidence="3" id="KW-1185">Reference proteome</keyword>
<dbReference type="RefSeq" id="WP_171606391.1">
    <property type="nucleotide sequence ID" value="NZ_WHPF01000002.1"/>
</dbReference>
<dbReference type="AlphaFoldDB" id="A0A8J8JSU9"/>
<accession>A0A8J8JSU9</accession>
<sequence length="368" mass="40866">MRKALLLFAAVAIGQLVQAQLSTTPNGGNKKAMVGERIGITDVTIHYDRPAVKGREGKIWGELVAYGFTDLGFGTSKAAPWRAGANENTTIEFTDDVTIEGKPLPAGKYAFFIAAGADECTLIFSKNNTSWGSFFYNDKEDVLRVTVKPVIQNTSQEWLQYQFEQETDNSAVIALYWEKWKIPFTVSVDYIATQMASFRRELRSDKGFTSAAWQQAAQFCADNNTNLEEGLVWADYAISAEFIGEKNFQTLSTKAGILTKLNRGPEADAIMKEALPLGNMNQVHNYGRQLLLQKRSKEAFDIFKANFYKYPNTFTTNMGMARGFSAIGNYKEALKYAIAALPQAPDPGNKVSVQTMIDTLKVGKDINQ</sequence>
<feature type="chain" id="PRO_5035160370" evidence="1">
    <location>
        <begin position="20"/>
        <end position="368"/>
    </location>
</feature>
<gene>
    <name evidence="2" type="ORF">GD597_03290</name>
</gene>
<evidence type="ECO:0000256" key="1">
    <source>
        <dbReference type="SAM" id="SignalP"/>
    </source>
</evidence>
<protein>
    <submittedName>
        <fullName evidence="2">DUF2911 domain-containing protein</fullName>
    </submittedName>
</protein>
<feature type="signal peptide" evidence="1">
    <location>
        <begin position="1"/>
        <end position="19"/>
    </location>
</feature>
<proteinExistence type="predicted"/>
<dbReference type="InterPro" id="IPR011990">
    <property type="entry name" value="TPR-like_helical_dom_sf"/>
</dbReference>
<dbReference type="EMBL" id="WHPF01000002">
    <property type="protein sequence ID" value="NNV54470.1"/>
    <property type="molecule type" value="Genomic_DNA"/>
</dbReference>